<accession>A0A9X1WJM5</accession>
<evidence type="ECO:0000256" key="2">
    <source>
        <dbReference type="ARBA" id="ARBA00022475"/>
    </source>
</evidence>
<evidence type="ECO:0000256" key="3">
    <source>
        <dbReference type="ARBA" id="ARBA00022692"/>
    </source>
</evidence>
<evidence type="ECO:0000256" key="4">
    <source>
        <dbReference type="ARBA" id="ARBA00022989"/>
    </source>
</evidence>
<dbReference type="EMBL" id="JALIEA010000017">
    <property type="protein sequence ID" value="MCJ7859791.1"/>
    <property type="molecule type" value="Genomic_DNA"/>
</dbReference>
<dbReference type="PANTHER" id="PTHR33885">
    <property type="entry name" value="PHAGE SHOCK PROTEIN C"/>
    <property type="match status" value="1"/>
</dbReference>
<comment type="caution">
    <text evidence="8">The sequence shown here is derived from an EMBL/GenBank/DDBJ whole genome shotgun (WGS) entry which is preliminary data.</text>
</comment>
<dbReference type="GO" id="GO:0005886">
    <property type="term" value="C:plasma membrane"/>
    <property type="evidence" value="ECO:0007669"/>
    <property type="project" value="UniProtKB-SubCell"/>
</dbReference>
<protein>
    <submittedName>
        <fullName evidence="8">PspC domain-containing protein</fullName>
    </submittedName>
</protein>
<evidence type="ECO:0000256" key="5">
    <source>
        <dbReference type="ARBA" id="ARBA00023136"/>
    </source>
</evidence>
<dbReference type="Proteomes" id="UP001139207">
    <property type="component" value="Unassembled WGS sequence"/>
</dbReference>
<proteinExistence type="predicted"/>
<dbReference type="PANTHER" id="PTHR33885:SF3">
    <property type="entry name" value="PHAGE SHOCK PROTEIN C"/>
    <property type="match status" value="1"/>
</dbReference>
<keyword evidence="9" id="KW-1185">Reference proteome</keyword>
<dbReference type="Pfam" id="PF04024">
    <property type="entry name" value="PspC"/>
    <property type="match status" value="1"/>
</dbReference>
<dbReference type="InterPro" id="IPR052027">
    <property type="entry name" value="PspC"/>
</dbReference>
<feature type="domain" description="Phage shock protein PspC N-terminal" evidence="7">
    <location>
        <begin position="3"/>
        <end position="58"/>
    </location>
</feature>
<evidence type="ECO:0000259" key="7">
    <source>
        <dbReference type="Pfam" id="PF04024"/>
    </source>
</evidence>
<keyword evidence="4 6" id="KW-1133">Transmembrane helix</keyword>
<organism evidence="8 9">
    <name type="scientific">Corynebacterium kalidii</name>
    <dbReference type="NCBI Taxonomy" id="2931982"/>
    <lineage>
        <taxon>Bacteria</taxon>
        <taxon>Bacillati</taxon>
        <taxon>Actinomycetota</taxon>
        <taxon>Actinomycetes</taxon>
        <taxon>Mycobacteriales</taxon>
        <taxon>Corynebacteriaceae</taxon>
        <taxon>Corynebacterium</taxon>
    </lineage>
</organism>
<name>A0A9X1WJM5_9CORY</name>
<evidence type="ECO:0000256" key="6">
    <source>
        <dbReference type="SAM" id="Phobius"/>
    </source>
</evidence>
<keyword evidence="5 6" id="KW-0472">Membrane</keyword>
<evidence type="ECO:0000313" key="9">
    <source>
        <dbReference type="Proteomes" id="UP001139207"/>
    </source>
</evidence>
<reference evidence="8" key="1">
    <citation type="submission" date="2022-04" db="EMBL/GenBank/DDBJ databases">
        <title>Corynebacterium kalidii LD5P10.</title>
        <authorList>
            <person name="Sun J.Q."/>
        </authorList>
    </citation>
    <scope>NUCLEOTIDE SEQUENCE</scope>
    <source>
        <strain evidence="8">LD5P10</strain>
    </source>
</reference>
<evidence type="ECO:0000256" key="1">
    <source>
        <dbReference type="ARBA" id="ARBA00004162"/>
    </source>
</evidence>
<sequence>MARLQRSPDHRVLAGVCGGIADWLGWSPNTVRLLFVLSFIFPGPQAVFYLVAWIIMPSPPR</sequence>
<keyword evidence="3 6" id="KW-0812">Transmembrane</keyword>
<dbReference type="InterPro" id="IPR007168">
    <property type="entry name" value="Phageshock_PspC_N"/>
</dbReference>
<feature type="transmembrane region" description="Helical" evidence="6">
    <location>
        <begin position="33"/>
        <end position="56"/>
    </location>
</feature>
<dbReference type="RefSeq" id="WP_244805488.1">
    <property type="nucleotide sequence ID" value="NZ_JALIEA010000017.1"/>
</dbReference>
<evidence type="ECO:0000313" key="8">
    <source>
        <dbReference type="EMBL" id="MCJ7859791.1"/>
    </source>
</evidence>
<dbReference type="AlphaFoldDB" id="A0A9X1WJM5"/>
<gene>
    <name evidence="8" type="ORF">MUN33_13900</name>
</gene>
<comment type="subcellular location">
    <subcellularLocation>
        <location evidence="1">Cell membrane</location>
        <topology evidence="1">Single-pass membrane protein</topology>
    </subcellularLocation>
</comment>
<keyword evidence="2" id="KW-1003">Cell membrane</keyword>